<evidence type="ECO:0000313" key="1">
    <source>
        <dbReference type="EMBL" id="PPR06618.1"/>
    </source>
</evidence>
<dbReference type="AlphaFoldDB" id="A0A409YUH7"/>
<gene>
    <name evidence="1" type="ORF">CVT26_000815</name>
</gene>
<proteinExistence type="predicted"/>
<dbReference type="EMBL" id="NHYE01000270">
    <property type="protein sequence ID" value="PPR06618.1"/>
    <property type="molecule type" value="Genomic_DNA"/>
</dbReference>
<accession>A0A409YUH7</accession>
<keyword evidence="2" id="KW-1185">Reference proteome</keyword>
<dbReference type="InParanoid" id="A0A409YUH7"/>
<comment type="caution">
    <text evidence="1">The sequence shown here is derived from an EMBL/GenBank/DDBJ whole genome shotgun (WGS) entry which is preliminary data.</text>
</comment>
<reference evidence="1 2" key="1">
    <citation type="journal article" date="2018" name="Evol. Lett.">
        <title>Horizontal gene cluster transfer increased hallucinogenic mushroom diversity.</title>
        <authorList>
            <person name="Reynolds H.T."/>
            <person name="Vijayakumar V."/>
            <person name="Gluck-Thaler E."/>
            <person name="Korotkin H.B."/>
            <person name="Matheny P.B."/>
            <person name="Slot J.C."/>
        </authorList>
    </citation>
    <scope>NUCLEOTIDE SEQUENCE [LARGE SCALE GENOMIC DNA]</scope>
    <source>
        <strain evidence="1 2">SRW20</strain>
    </source>
</reference>
<sequence length="482" mass="54679">MPLLASTRAFAVCQILQAIVSCSVEDRISFPFRRDFRLQLMLVSQDWLNTVLSEEFWSRYCFMAVPFTDGVRQLDILRCFIPRSGSNLLTFHFLPDYNRLRADPSNPDMYFGAGIIDILQDIILPYASRIRFLQCLLPTTQLVDMLRRIPEGALQSLEVADFACIHSFFHPRTLVRCQQSRNFTAFKSLPRLKTVRLYINSQLRVVNFWLLSIPSLTKLDVGNFVLPPDIFMGIMTGLKGVLRVGLFTVQFDAQSCYLAHLLDQVIMTSLEVLLIRFIDLFHWPTFPKLLFLPVAQEVRIERSDRIANPEWNVAMYASIFPVPSTTLRELVLSTYPFRLSANPVHVRKKRRRTSYSELEALLLVLPNLVKLALPPEIYVHIETFAKIAGRELLPKCEVLQIATDVDPNVVLAMVGSRNWAPDPTPSNLARITALTLTLPMTYAPTDQQIKNAMASFGLGQGSFSLHYIATCSGGKGHCCFGL</sequence>
<evidence type="ECO:0000313" key="2">
    <source>
        <dbReference type="Proteomes" id="UP000284706"/>
    </source>
</evidence>
<dbReference type="STRING" id="231916.A0A409YUH7"/>
<organism evidence="1 2">
    <name type="scientific">Gymnopilus dilepis</name>
    <dbReference type="NCBI Taxonomy" id="231916"/>
    <lineage>
        <taxon>Eukaryota</taxon>
        <taxon>Fungi</taxon>
        <taxon>Dikarya</taxon>
        <taxon>Basidiomycota</taxon>
        <taxon>Agaricomycotina</taxon>
        <taxon>Agaricomycetes</taxon>
        <taxon>Agaricomycetidae</taxon>
        <taxon>Agaricales</taxon>
        <taxon>Agaricineae</taxon>
        <taxon>Hymenogastraceae</taxon>
        <taxon>Gymnopilus</taxon>
    </lineage>
</organism>
<evidence type="ECO:0008006" key="3">
    <source>
        <dbReference type="Google" id="ProtNLM"/>
    </source>
</evidence>
<protein>
    <recommendedName>
        <fullName evidence="3">F-box domain-containing protein</fullName>
    </recommendedName>
</protein>
<name>A0A409YUH7_9AGAR</name>
<dbReference type="OrthoDB" id="2992500at2759"/>
<dbReference type="Proteomes" id="UP000284706">
    <property type="component" value="Unassembled WGS sequence"/>
</dbReference>